<accession>A0A813C837</accession>
<dbReference type="EMBL" id="CAJNJA010088386">
    <property type="protein sequence ID" value="CAE7939292.1"/>
    <property type="molecule type" value="Genomic_DNA"/>
</dbReference>
<gene>
    <name evidence="2" type="ORF">SNEC2469_LOCUS33466</name>
</gene>
<name>A0A813C837_9DINO</name>
<evidence type="ECO:0000313" key="2">
    <source>
        <dbReference type="EMBL" id="CAE7939292.1"/>
    </source>
</evidence>
<evidence type="ECO:0000313" key="3">
    <source>
        <dbReference type="Proteomes" id="UP000601435"/>
    </source>
</evidence>
<proteinExistence type="predicted"/>
<dbReference type="Proteomes" id="UP000601435">
    <property type="component" value="Unassembled WGS sequence"/>
</dbReference>
<feature type="region of interest" description="Disordered" evidence="1">
    <location>
        <begin position="376"/>
        <end position="427"/>
    </location>
</feature>
<dbReference type="OrthoDB" id="428121at2759"/>
<organism evidence="2 3">
    <name type="scientific">Symbiodinium necroappetens</name>
    <dbReference type="NCBI Taxonomy" id="1628268"/>
    <lineage>
        <taxon>Eukaryota</taxon>
        <taxon>Sar</taxon>
        <taxon>Alveolata</taxon>
        <taxon>Dinophyceae</taxon>
        <taxon>Suessiales</taxon>
        <taxon>Symbiodiniaceae</taxon>
        <taxon>Symbiodinium</taxon>
    </lineage>
</organism>
<feature type="region of interest" description="Disordered" evidence="1">
    <location>
        <begin position="304"/>
        <end position="330"/>
    </location>
</feature>
<evidence type="ECO:0000256" key="1">
    <source>
        <dbReference type="SAM" id="MobiDB-lite"/>
    </source>
</evidence>
<comment type="caution">
    <text evidence="2">The sequence shown here is derived from an EMBL/GenBank/DDBJ whole genome shotgun (WGS) entry which is preliminary data.</text>
</comment>
<dbReference type="AlphaFoldDB" id="A0A813C837"/>
<feature type="region of interest" description="Disordered" evidence="1">
    <location>
        <begin position="441"/>
        <end position="482"/>
    </location>
</feature>
<sequence length="614" mass="67993">MDCLELFMEAWGHLILKNAVRFHPGGILLEGMMEMFLHYGPKLRTISLEGNAGFVTEDALSLLTLADAGDTVKTLDLEDCDLNSGHLEAVLHTVKNLRALQILDLAGNKFDGPTALNLVGLDGNPLGTPEVFKNEVATLLANRGESVIAGGDLVLHLGDDAVRWCPAPREGSLARRLREEGGDVVRTSSLKEMDRLVAQTEAQILKFQQNDPAAKSAGGRDWLRRRRQQNAKVWSSPALKFYRRSDSEQCYCRDSYIRACAAACPSPTAIYGFRDQGESEMCSMELVTALAKLTQVMPIAGVESMEEEDLEGPPGAEQMKARSLGPGDETSCLKREDSLVWSSYQDFLRAIRELMPIDSELLEKIERQRRRLECPALHRIQSQSSPDPPKLESVAERRRRKEALQVRGGKPTSPREYTRIGKMPPRKPALEGAARVNADQDGAHAAAPSSFGRACPKSPRSPQGPETRPTRPARSGDESSDLRKRALVLLASSKSAAVKEKTETFMQKHRIAFVQPGPPDHDTTRLCEDELVQTATETPQTAESAETAQWCLPLDALTFVWLQSVFQWGIRCIIGCMLLSLRCCLGSMNCLKPLLVEEAPRRRYQDKPAVRTLE</sequence>
<dbReference type="InterPro" id="IPR032675">
    <property type="entry name" value="LRR_dom_sf"/>
</dbReference>
<dbReference type="SUPFAM" id="SSF52047">
    <property type="entry name" value="RNI-like"/>
    <property type="match status" value="1"/>
</dbReference>
<keyword evidence="3" id="KW-1185">Reference proteome</keyword>
<protein>
    <submittedName>
        <fullName evidence="2">Uncharacterized protein</fullName>
    </submittedName>
</protein>
<dbReference type="Gene3D" id="3.80.10.10">
    <property type="entry name" value="Ribonuclease Inhibitor"/>
    <property type="match status" value="1"/>
</dbReference>
<reference evidence="2" key="1">
    <citation type="submission" date="2021-02" db="EMBL/GenBank/DDBJ databases">
        <authorList>
            <person name="Dougan E. K."/>
            <person name="Rhodes N."/>
            <person name="Thang M."/>
            <person name="Chan C."/>
        </authorList>
    </citation>
    <scope>NUCLEOTIDE SEQUENCE</scope>
</reference>